<dbReference type="RefSeq" id="WP_130059758.1">
    <property type="nucleotide sequence ID" value="NZ_VWMB01000024.1"/>
</dbReference>
<dbReference type="AlphaFoldDB" id="A0A7J4XDZ7"/>
<proteinExistence type="predicted"/>
<feature type="transmembrane region" description="Helical" evidence="1">
    <location>
        <begin position="46"/>
        <end position="63"/>
    </location>
</feature>
<protein>
    <submittedName>
        <fullName evidence="2">Uncharacterized protein</fullName>
    </submittedName>
</protein>
<accession>A0A7J4XDZ7</accession>
<feature type="transmembrane region" description="Helical" evidence="1">
    <location>
        <begin position="12"/>
        <end position="34"/>
    </location>
</feature>
<organism evidence="2 3">
    <name type="scientific">Bacteroides salyersiae</name>
    <dbReference type="NCBI Taxonomy" id="291644"/>
    <lineage>
        <taxon>Bacteria</taxon>
        <taxon>Pseudomonadati</taxon>
        <taxon>Bacteroidota</taxon>
        <taxon>Bacteroidia</taxon>
        <taxon>Bacteroidales</taxon>
        <taxon>Bacteroidaceae</taxon>
        <taxon>Bacteroides</taxon>
    </lineage>
</organism>
<dbReference type="Proteomes" id="UP000422221">
    <property type="component" value="Unassembled WGS sequence"/>
</dbReference>
<keyword evidence="1" id="KW-0472">Membrane</keyword>
<gene>
    <name evidence="2" type="ORF">F3F73_19965</name>
</gene>
<keyword evidence="1" id="KW-0812">Transmembrane</keyword>
<comment type="caution">
    <text evidence="2">The sequence shown here is derived from an EMBL/GenBank/DDBJ whole genome shotgun (WGS) entry which is preliminary data.</text>
</comment>
<dbReference type="EMBL" id="VWMK01000024">
    <property type="protein sequence ID" value="KAA3759114.1"/>
    <property type="molecule type" value="Genomic_DNA"/>
</dbReference>
<feature type="transmembrane region" description="Helical" evidence="1">
    <location>
        <begin position="69"/>
        <end position="90"/>
    </location>
</feature>
<reference evidence="2 3" key="1">
    <citation type="journal article" date="2019" name="Nat. Med.">
        <title>A library of human gut bacterial isolates paired with longitudinal multiomics data enables mechanistic microbiome research.</title>
        <authorList>
            <person name="Poyet M."/>
            <person name="Groussin M."/>
            <person name="Gibbons S.M."/>
            <person name="Avila-Pacheco J."/>
            <person name="Jiang X."/>
            <person name="Kearney S.M."/>
            <person name="Perrotta A.R."/>
            <person name="Berdy B."/>
            <person name="Zhao S."/>
            <person name="Lieberman T.D."/>
            <person name="Swanson P.K."/>
            <person name="Smith M."/>
            <person name="Roesemann S."/>
            <person name="Alexander J.E."/>
            <person name="Rich S.A."/>
            <person name="Livny J."/>
            <person name="Vlamakis H."/>
            <person name="Clish C."/>
            <person name="Bullock K."/>
            <person name="Deik A."/>
            <person name="Scott J."/>
            <person name="Pierce K.A."/>
            <person name="Xavier R.J."/>
            <person name="Alm E.J."/>
        </authorList>
    </citation>
    <scope>NUCLEOTIDE SEQUENCE [LARGE SCALE GENOMIC DNA]</scope>
    <source>
        <strain evidence="2 3">BIOML-A10</strain>
    </source>
</reference>
<sequence length="108" mass="13046">MEMTTCLSRQYGILILFGISAFVYFLWIYCPYFNKLYRNSERNDNIGLPLASLGMALCMFTFAKEQYLYAFTLYIASTTVFVLLLYWDLYKIRQRKQKRKREKTRRKS</sequence>
<name>A0A7J4XDZ7_9BACE</name>
<evidence type="ECO:0000313" key="3">
    <source>
        <dbReference type="Proteomes" id="UP000422221"/>
    </source>
</evidence>
<evidence type="ECO:0000256" key="1">
    <source>
        <dbReference type="SAM" id="Phobius"/>
    </source>
</evidence>
<evidence type="ECO:0000313" key="2">
    <source>
        <dbReference type="EMBL" id="KAA3759114.1"/>
    </source>
</evidence>
<keyword evidence="1" id="KW-1133">Transmembrane helix</keyword>